<dbReference type="WBParaSite" id="TCLT_0000004301-mRNA-1">
    <property type="protein sequence ID" value="TCLT_0000004301-mRNA-1"/>
    <property type="gene ID" value="TCLT_0000004301"/>
</dbReference>
<dbReference type="OrthoDB" id="5850558at2759"/>
<evidence type="ECO:0000313" key="2">
    <source>
        <dbReference type="Proteomes" id="UP000276776"/>
    </source>
</evidence>
<reference evidence="3" key="1">
    <citation type="submission" date="2017-02" db="UniProtKB">
        <authorList>
            <consortium name="WormBaseParasite"/>
        </authorList>
    </citation>
    <scope>IDENTIFICATION</scope>
</reference>
<evidence type="ECO:0000313" key="1">
    <source>
        <dbReference type="EMBL" id="VDM94861.1"/>
    </source>
</evidence>
<dbReference type="PANTHER" id="PTHR36519">
    <property type="entry name" value="FIP (FUNGUS-INDUCED PROTEIN) RELATED-RELATED"/>
    <property type="match status" value="1"/>
</dbReference>
<dbReference type="PANTHER" id="PTHR36519:SF9">
    <property type="entry name" value="EB DOMAIN-CONTAINING PROTEIN-RELATED"/>
    <property type="match status" value="1"/>
</dbReference>
<dbReference type="AlphaFoldDB" id="A0A0N5CJ54"/>
<keyword evidence="2" id="KW-1185">Reference proteome</keyword>
<sequence length="190" mass="20177">MSCPYGQQCLNGVCWSVSSSVPTTEATFHPYLNGYNGYMNSVLTSNPWYKGIEAGFRAATMGNLCTANNDCIVGQTCSYGGCTYSGGKYSIGVKWFGGTQMCNAMQQCYNGQICVNGFCSPSNVAYRGSQQQAMLISCSTGAPCPVGYYCINGFCTRNALTSTFACSNGVCPLGMTCQMGRCTSSTFNGK</sequence>
<name>A0A0N5CJ54_THECL</name>
<accession>A0A0N5CJ54</accession>
<dbReference type="OMA" id="MSTTFAC"/>
<dbReference type="Proteomes" id="UP000276776">
    <property type="component" value="Unassembled WGS sequence"/>
</dbReference>
<evidence type="ECO:0000313" key="3">
    <source>
        <dbReference type="WBParaSite" id="TCLT_0000004301-mRNA-1"/>
    </source>
</evidence>
<protein>
    <submittedName>
        <fullName evidence="3">EB domain-containing protein</fullName>
    </submittedName>
</protein>
<gene>
    <name evidence="1" type="ORF">TCLT_LOCUS44</name>
</gene>
<organism evidence="3">
    <name type="scientific">Thelazia callipaeda</name>
    <name type="common">Oriental eyeworm</name>
    <name type="synonym">Parasitic nematode</name>
    <dbReference type="NCBI Taxonomy" id="103827"/>
    <lineage>
        <taxon>Eukaryota</taxon>
        <taxon>Metazoa</taxon>
        <taxon>Ecdysozoa</taxon>
        <taxon>Nematoda</taxon>
        <taxon>Chromadorea</taxon>
        <taxon>Rhabditida</taxon>
        <taxon>Spirurina</taxon>
        <taxon>Spiruromorpha</taxon>
        <taxon>Thelazioidea</taxon>
        <taxon>Thelaziidae</taxon>
        <taxon>Thelazia</taxon>
    </lineage>
</organism>
<reference evidence="1 2" key="2">
    <citation type="submission" date="2018-11" db="EMBL/GenBank/DDBJ databases">
        <authorList>
            <consortium name="Pathogen Informatics"/>
        </authorList>
    </citation>
    <scope>NUCLEOTIDE SEQUENCE [LARGE SCALE GENOMIC DNA]</scope>
</reference>
<dbReference type="EMBL" id="UYYF01000003">
    <property type="protein sequence ID" value="VDM94861.1"/>
    <property type="molecule type" value="Genomic_DNA"/>
</dbReference>
<proteinExistence type="predicted"/>